<proteinExistence type="inferred from homology"/>
<evidence type="ECO:0000313" key="7">
    <source>
        <dbReference type="Proteomes" id="UP000509346"/>
    </source>
</evidence>
<dbReference type="EMBL" id="CP058909">
    <property type="protein sequence ID" value="QLH80550.1"/>
    <property type="molecule type" value="Genomic_DNA"/>
</dbReference>
<reference evidence="6 7" key="1">
    <citation type="submission" date="2020-07" db="EMBL/GenBank/DDBJ databases">
        <title>Halosimplex litoreum sp. nov. and Halosimplex rubrum sp. nov., isolated from different salt environments.</title>
        <authorList>
            <person name="Cui H."/>
        </authorList>
    </citation>
    <scope>NUCLEOTIDE SEQUENCE [LARGE SCALE GENOMIC DNA]</scope>
    <source>
        <strain evidence="6 7">R2</strain>
    </source>
</reference>
<evidence type="ECO:0000256" key="2">
    <source>
        <dbReference type="ARBA" id="ARBA00029447"/>
    </source>
</evidence>
<dbReference type="OrthoDB" id="8523at2157"/>
<dbReference type="Pfam" id="PF00672">
    <property type="entry name" value="HAMP"/>
    <property type="match status" value="2"/>
</dbReference>
<feature type="coiled-coil region" evidence="3">
    <location>
        <begin position="359"/>
        <end position="386"/>
    </location>
</feature>
<keyword evidence="4" id="KW-0472">Membrane</keyword>
<evidence type="ECO:0000256" key="4">
    <source>
        <dbReference type="SAM" id="Phobius"/>
    </source>
</evidence>
<name>A0A7D5T7W0_9EURY</name>
<dbReference type="GeneID" id="56081402"/>
<dbReference type="GO" id="GO:0007165">
    <property type="term" value="P:signal transduction"/>
    <property type="evidence" value="ECO:0007669"/>
    <property type="project" value="UniProtKB-KW"/>
</dbReference>
<feature type="coiled-coil region" evidence="3">
    <location>
        <begin position="489"/>
        <end position="516"/>
    </location>
</feature>
<feature type="transmembrane region" description="Helical" evidence="4">
    <location>
        <begin position="291"/>
        <end position="313"/>
    </location>
</feature>
<dbReference type="Gene3D" id="6.10.250.1910">
    <property type="match status" value="1"/>
</dbReference>
<dbReference type="KEGG" id="hpel:HZS54_02395"/>
<feature type="domain" description="HAMP" evidence="5">
    <location>
        <begin position="395"/>
        <end position="441"/>
    </location>
</feature>
<keyword evidence="1" id="KW-0807">Transducer</keyword>
<feature type="transmembrane region" description="Helical" evidence="4">
    <location>
        <begin position="23"/>
        <end position="46"/>
    </location>
</feature>
<gene>
    <name evidence="6" type="ORF">HZS54_02395</name>
</gene>
<evidence type="ECO:0000313" key="6">
    <source>
        <dbReference type="EMBL" id="QLH80550.1"/>
    </source>
</evidence>
<dbReference type="RefSeq" id="WP_179920377.1">
    <property type="nucleotide sequence ID" value="NZ_CP058909.1"/>
</dbReference>
<evidence type="ECO:0000259" key="5">
    <source>
        <dbReference type="PROSITE" id="PS50885"/>
    </source>
</evidence>
<dbReference type="PROSITE" id="PS50885">
    <property type="entry name" value="HAMP"/>
    <property type="match status" value="2"/>
</dbReference>
<feature type="domain" description="HAMP" evidence="5">
    <location>
        <begin position="315"/>
        <end position="367"/>
    </location>
</feature>
<protein>
    <submittedName>
        <fullName evidence="6">Methyl-accepting chemotaxis protein</fullName>
    </submittedName>
</protein>
<keyword evidence="4" id="KW-0812">Transmembrane</keyword>
<dbReference type="PANTHER" id="PTHR32089:SF112">
    <property type="entry name" value="LYSOZYME-LIKE PROTEIN-RELATED"/>
    <property type="match status" value="1"/>
</dbReference>
<dbReference type="PANTHER" id="PTHR32089">
    <property type="entry name" value="METHYL-ACCEPTING CHEMOTAXIS PROTEIN MCPB"/>
    <property type="match status" value="1"/>
</dbReference>
<dbReference type="Proteomes" id="UP000509346">
    <property type="component" value="Chromosome"/>
</dbReference>
<dbReference type="InterPro" id="IPR003660">
    <property type="entry name" value="HAMP_dom"/>
</dbReference>
<dbReference type="SUPFAM" id="SSF158472">
    <property type="entry name" value="HAMP domain-like"/>
    <property type="match status" value="1"/>
</dbReference>
<accession>A0A7D5T7W0</accession>
<evidence type="ECO:0000256" key="3">
    <source>
        <dbReference type="SAM" id="Coils"/>
    </source>
</evidence>
<keyword evidence="3" id="KW-0175">Coiled coil</keyword>
<dbReference type="AlphaFoldDB" id="A0A7D5T7W0"/>
<keyword evidence="7" id="KW-1185">Reference proteome</keyword>
<keyword evidence="4" id="KW-1133">Transmembrane helix</keyword>
<sequence length="610" mass="64942">MSQDSGDGPGLAGLLPRAVRERFAYKFFGSVLVVMVLTAGLGAVLFGTTTATLTDRTESQLESTAQLQAEGLDRWIEGLRHQTRLVSQAPPFVRDNRSDIDYHLLRQQQRYSEDILDVHYVHSHSREVLVSTNGSVEGTNLSRAGVPWARDRATTVGRVTNVAERVFVATEPYESPASGQRVLAFVSAPPKNTENLVVVEANLTACGRSFDQPDEAGYTTVHGGDGAPICGGASAGAAGGAPAPDAALAANDSGFATAGEEVLGHATVAGTGWTVLTHVPKSAAFGLRNDIATSMGALVVVPLIALGVVGVVIGRRAGSQLSTLTEKAAAMGDGDLDVDLESSRADEFGQLTRGFAEMRDALRAQIDETETAREEAEVARAEAVETNEYLRETAERYSEVLAACARGDLTQRMDPDGENDAMDRIAADFNEMVRELELTTGQLQTFAEEVGDGGEEVHASAETVKEASEQVAESIQRISDDAYEGKERLATVSQEMDAVAEELERIDAEREDLDFEEALVRVRTVSNLVDEAASGGETVVEESETVAGAAEEQAAELAEVSARALELKRTAKYLGDGISHFETEAEHEFVFQTGDGADADAAVSSDARDE</sequence>
<dbReference type="GO" id="GO:0016020">
    <property type="term" value="C:membrane"/>
    <property type="evidence" value="ECO:0007669"/>
    <property type="project" value="InterPro"/>
</dbReference>
<organism evidence="6 7">
    <name type="scientific">Halosimplex pelagicum</name>
    <dbReference type="NCBI Taxonomy" id="869886"/>
    <lineage>
        <taxon>Archaea</taxon>
        <taxon>Methanobacteriati</taxon>
        <taxon>Methanobacteriota</taxon>
        <taxon>Stenosarchaea group</taxon>
        <taxon>Halobacteria</taxon>
        <taxon>Halobacteriales</taxon>
        <taxon>Haloarculaceae</taxon>
        <taxon>Halosimplex</taxon>
    </lineage>
</organism>
<evidence type="ECO:0000256" key="1">
    <source>
        <dbReference type="ARBA" id="ARBA00023224"/>
    </source>
</evidence>
<comment type="similarity">
    <text evidence="2">Belongs to the methyl-accepting chemotaxis (MCP) protein family.</text>
</comment>
<dbReference type="CDD" id="cd06225">
    <property type="entry name" value="HAMP"/>
    <property type="match status" value="2"/>
</dbReference>
<dbReference type="Gene3D" id="1.10.287.950">
    <property type="entry name" value="Methyl-accepting chemotaxis protein"/>
    <property type="match status" value="1"/>
</dbReference>
<dbReference type="SMART" id="SM00304">
    <property type="entry name" value="HAMP"/>
    <property type="match status" value="2"/>
</dbReference>
<dbReference type="SUPFAM" id="SSF58104">
    <property type="entry name" value="Methyl-accepting chemotaxis protein (MCP) signaling domain"/>
    <property type="match status" value="1"/>
</dbReference>